<sequence>MTLDDTVGQRTAQILDEAKRILVAGWWVVLAYFLLMTALGTAVDVNASAEDIGGDFGLSVVGVVTGYLLIIKLIDMAKLAPLGRQAGFGTYFGMSIVIGLATMLGVLLLILPGLYLSIRWSAAYGFALISNEKTSDALGNSWRATEEHVWPIALALLLPTLGFAAGLAVYFTDEALILPLTVALPANVLIYGSTVASTAIGLAVFTCIVNRNAGISDVFE</sequence>
<evidence type="ECO:0000313" key="3">
    <source>
        <dbReference type="Proteomes" id="UP000561181"/>
    </source>
</evidence>
<proteinExistence type="predicted"/>
<keyword evidence="1" id="KW-0812">Transmembrane</keyword>
<accession>A0A848QF19</accession>
<organism evidence="2 3">
    <name type="scientific">Pontixanthobacter rizhaonensis</name>
    <dbReference type="NCBI Taxonomy" id="2730337"/>
    <lineage>
        <taxon>Bacteria</taxon>
        <taxon>Pseudomonadati</taxon>
        <taxon>Pseudomonadota</taxon>
        <taxon>Alphaproteobacteria</taxon>
        <taxon>Sphingomonadales</taxon>
        <taxon>Erythrobacteraceae</taxon>
        <taxon>Pontixanthobacter</taxon>
    </lineage>
</organism>
<feature type="transmembrane region" description="Helical" evidence="1">
    <location>
        <begin position="183"/>
        <end position="205"/>
    </location>
</feature>
<dbReference type="Proteomes" id="UP000561181">
    <property type="component" value="Unassembled WGS sequence"/>
</dbReference>
<keyword evidence="3" id="KW-1185">Reference proteome</keyword>
<gene>
    <name evidence="2" type="ORF">HKD42_03560</name>
</gene>
<keyword evidence="1" id="KW-0472">Membrane</keyword>
<feature type="transmembrane region" description="Helical" evidence="1">
    <location>
        <begin position="55"/>
        <end position="74"/>
    </location>
</feature>
<evidence type="ECO:0000256" key="1">
    <source>
        <dbReference type="SAM" id="Phobius"/>
    </source>
</evidence>
<comment type="caution">
    <text evidence="2">The sequence shown here is derived from an EMBL/GenBank/DDBJ whole genome shotgun (WGS) entry which is preliminary data.</text>
</comment>
<evidence type="ECO:0008006" key="4">
    <source>
        <dbReference type="Google" id="ProtNLM"/>
    </source>
</evidence>
<feature type="transmembrane region" description="Helical" evidence="1">
    <location>
        <begin position="149"/>
        <end position="171"/>
    </location>
</feature>
<dbReference type="EMBL" id="JABCRE010000002">
    <property type="protein sequence ID" value="NMW31132.1"/>
    <property type="molecule type" value="Genomic_DNA"/>
</dbReference>
<reference evidence="2 3" key="1">
    <citation type="submission" date="2020-04" db="EMBL/GenBank/DDBJ databases">
        <authorList>
            <person name="Liu A."/>
        </authorList>
    </citation>
    <scope>NUCLEOTIDE SEQUENCE [LARGE SCALE GENOMIC DNA]</scope>
    <source>
        <strain evidence="2 3">RZ02</strain>
    </source>
</reference>
<keyword evidence="1" id="KW-1133">Transmembrane helix</keyword>
<evidence type="ECO:0000313" key="2">
    <source>
        <dbReference type="EMBL" id="NMW31132.1"/>
    </source>
</evidence>
<protein>
    <recommendedName>
        <fullName evidence="4">Glycerophosphoryl diester phosphodiesterase membrane domain-containing protein</fullName>
    </recommendedName>
</protein>
<name>A0A848QF19_9SPHN</name>
<dbReference type="AlphaFoldDB" id="A0A848QF19"/>
<dbReference type="RefSeq" id="WP_170010357.1">
    <property type="nucleotide sequence ID" value="NZ_JABCRE010000002.1"/>
</dbReference>
<feature type="transmembrane region" description="Helical" evidence="1">
    <location>
        <begin position="86"/>
        <end position="111"/>
    </location>
</feature>
<feature type="transmembrane region" description="Helical" evidence="1">
    <location>
        <begin position="21"/>
        <end position="43"/>
    </location>
</feature>